<dbReference type="PANTHER" id="PTHR23505">
    <property type="entry name" value="SPINSTER"/>
    <property type="match status" value="1"/>
</dbReference>
<evidence type="ECO:0000313" key="17">
    <source>
        <dbReference type="EMBL" id="GBG80346.1"/>
    </source>
</evidence>
<feature type="transmembrane region" description="Helical" evidence="15">
    <location>
        <begin position="166"/>
        <end position="188"/>
    </location>
</feature>
<evidence type="ECO:0000256" key="15">
    <source>
        <dbReference type="SAM" id="Phobius"/>
    </source>
</evidence>
<dbReference type="GO" id="GO:0022857">
    <property type="term" value="F:transmembrane transporter activity"/>
    <property type="evidence" value="ECO:0007669"/>
    <property type="project" value="InterPro"/>
</dbReference>
<feature type="transmembrane region" description="Helical" evidence="15">
    <location>
        <begin position="77"/>
        <end position="99"/>
    </location>
</feature>
<dbReference type="InterPro" id="IPR044770">
    <property type="entry name" value="MFS_spinster-like"/>
</dbReference>
<feature type="region of interest" description="Disordered" evidence="14">
    <location>
        <begin position="671"/>
        <end position="740"/>
    </location>
</feature>
<dbReference type="CDD" id="cd14819">
    <property type="entry name" value="Translin"/>
    <property type="match status" value="1"/>
</dbReference>
<dbReference type="PANTHER" id="PTHR23505:SF52">
    <property type="entry name" value="MAJOR FACILITATOR SUPERFAMILY PROTEIN"/>
    <property type="match status" value="1"/>
</dbReference>
<keyword evidence="6" id="KW-0963">Cytoplasm</keyword>
<evidence type="ECO:0000256" key="12">
    <source>
        <dbReference type="ARBA" id="ARBA00023242"/>
    </source>
</evidence>
<dbReference type="GO" id="GO:0016020">
    <property type="term" value="C:membrane"/>
    <property type="evidence" value="ECO:0007669"/>
    <property type="project" value="UniProtKB-SubCell"/>
</dbReference>
<dbReference type="SUPFAM" id="SSF103473">
    <property type="entry name" value="MFS general substrate transporter"/>
    <property type="match status" value="1"/>
</dbReference>
<dbReference type="GO" id="GO:0005737">
    <property type="term" value="C:cytoplasm"/>
    <property type="evidence" value="ECO:0007669"/>
    <property type="project" value="UniProtKB-SubCell"/>
</dbReference>
<feature type="compositionally biased region" description="Polar residues" evidence="14">
    <location>
        <begin position="806"/>
        <end position="815"/>
    </location>
</feature>
<evidence type="ECO:0000256" key="10">
    <source>
        <dbReference type="ARBA" id="ARBA00023125"/>
    </source>
</evidence>
<evidence type="ECO:0000256" key="8">
    <source>
        <dbReference type="ARBA" id="ARBA00022884"/>
    </source>
</evidence>
<evidence type="ECO:0000256" key="3">
    <source>
        <dbReference type="ARBA" id="ARBA00004496"/>
    </source>
</evidence>
<feature type="transmembrane region" description="Helical" evidence="15">
    <location>
        <begin position="472"/>
        <end position="494"/>
    </location>
</feature>
<feature type="region of interest" description="Disordered" evidence="14">
    <location>
        <begin position="291"/>
        <end position="327"/>
    </location>
</feature>
<evidence type="ECO:0000256" key="7">
    <source>
        <dbReference type="ARBA" id="ARBA00022692"/>
    </source>
</evidence>
<dbReference type="Pfam" id="PF07690">
    <property type="entry name" value="MFS_1"/>
    <property type="match status" value="1"/>
</dbReference>
<feature type="region of interest" description="Disordered" evidence="14">
    <location>
        <begin position="849"/>
        <end position="871"/>
    </location>
</feature>
<feature type="transmembrane region" description="Helical" evidence="15">
    <location>
        <begin position="367"/>
        <end position="388"/>
    </location>
</feature>
<dbReference type="GO" id="GO:0043565">
    <property type="term" value="F:sequence-specific DNA binding"/>
    <property type="evidence" value="ECO:0007669"/>
    <property type="project" value="InterPro"/>
</dbReference>
<dbReference type="Pfam" id="PF01997">
    <property type="entry name" value="Translin"/>
    <property type="match status" value="1"/>
</dbReference>
<dbReference type="InterPro" id="IPR016068">
    <property type="entry name" value="Translin_N"/>
</dbReference>
<dbReference type="STRING" id="69332.A0A388LDG3"/>
<protein>
    <recommendedName>
        <fullName evidence="16">Major facilitator superfamily (MFS) profile domain-containing protein</fullName>
    </recommendedName>
</protein>
<dbReference type="GO" id="GO:0016070">
    <property type="term" value="P:RNA metabolic process"/>
    <property type="evidence" value="ECO:0007669"/>
    <property type="project" value="InterPro"/>
</dbReference>
<evidence type="ECO:0000256" key="4">
    <source>
        <dbReference type="ARBA" id="ARBA00005902"/>
    </source>
</evidence>
<dbReference type="FunFam" id="1.20.58.190:FF:000001">
    <property type="entry name" value="Translin"/>
    <property type="match status" value="1"/>
</dbReference>
<dbReference type="InterPro" id="IPR033956">
    <property type="entry name" value="Translin"/>
</dbReference>
<dbReference type="SUPFAM" id="SSF74784">
    <property type="entry name" value="Translin"/>
    <property type="match status" value="1"/>
</dbReference>
<feature type="transmembrane region" description="Helical" evidence="15">
    <location>
        <begin position="42"/>
        <end position="65"/>
    </location>
</feature>
<dbReference type="PROSITE" id="PS50850">
    <property type="entry name" value="MFS"/>
    <property type="match status" value="1"/>
</dbReference>
<feature type="transmembrane region" description="Helical" evidence="15">
    <location>
        <begin position="558"/>
        <end position="583"/>
    </location>
</feature>
<dbReference type="InterPro" id="IPR016069">
    <property type="entry name" value="Translin_C"/>
</dbReference>
<feature type="compositionally biased region" description="Acidic residues" evidence="14">
    <location>
        <begin position="680"/>
        <end position="740"/>
    </location>
</feature>
<dbReference type="EMBL" id="BFEA01000343">
    <property type="protein sequence ID" value="GBG80346.1"/>
    <property type="molecule type" value="Genomic_DNA"/>
</dbReference>
<name>A0A388LDG3_CHABU</name>
<feature type="transmembrane region" description="Helical" evidence="15">
    <location>
        <begin position="409"/>
        <end position="430"/>
    </location>
</feature>
<keyword evidence="9 15" id="KW-1133">Transmembrane helix</keyword>
<evidence type="ECO:0000259" key="16">
    <source>
        <dbReference type="PROSITE" id="PS50850"/>
    </source>
</evidence>
<comment type="similarity">
    <text evidence="13">Belongs to the major facilitator superfamily. Spinster (TC 2.A.1.49) family.</text>
</comment>
<keyword evidence="8" id="KW-0694">RNA-binding</keyword>
<keyword evidence="10" id="KW-0238">DNA-binding</keyword>
<keyword evidence="5" id="KW-0813">Transport</keyword>
<keyword evidence="12" id="KW-0539">Nucleus</keyword>
<evidence type="ECO:0000256" key="14">
    <source>
        <dbReference type="SAM" id="MobiDB-lite"/>
    </source>
</evidence>
<keyword evidence="18" id="KW-1185">Reference proteome</keyword>
<feature type="transmembrane region" description="Helical" evidence="15">
    <location>
        <begin position="515"/>
        <end position="538"/>
    </location>
</feature>
<dbReference type="InterPro" id="IPR036259">
    <property type="entry name" value="MFS_trans_sf"/>
</dbReference>
<comment type="similarity">
    <text evidence="4">Belongs to the translin family.</text>
</comment>
<keyword evidence="11 15" id="KW-0472">Membrane</keyword>
<comment type="subcellular location">
    <subcellularLocation>
        <location evidence="3">Cytoplasm</location>
    </subcellularLocation>
    <subcellularLocation>
        <location evidence="2">Membrane</location>
        <topology evidence="2">Multi-pass membrane protein</topology>
    </subcellularLocation>
    <subcellularLocation>
        <location evidence="1">Nucleus</location>
    </subcellularLocation>
</comment>
<dbReference type="AlphaFoldDB" id="A0A388LDG3"/>
<feature type="transmembrane region" description="Helical" evidence="15">
    <location>
        <begin position="105"/>
        <end position="124"/>
    </location>
</feature>
<evidence type="ECO:0000256" key="1">
    <source>
        <dbReference type="ARBA" id="ARBA00004123"/>
    </source>
</evidence>
<accession>A0A388LDG3</accession>
<feature type="region of interest" description="Disordered" evidence="14">
    <location>
        <begin position="806"/>
        <end position="836"/>
    </location>
</feature>
<dbReference type="Gramene" id="GBG80346">
    <property type="protein sequence ID" value="GBG80346"/>
    <property type="gene ID" value="CBR_g30715"/>
</dbReference>
<dbReference type="OrthoDB" id="829at2759"/>
<evidence type="ECO:0000313" key="18">
    <source>
        <dbReference type="Proteomes" id="UP000265515"/>
    </source>
</evidence>
<gene>
    <name evidence="17" type="ORF">CBR_g30715</name>
</gene>
<organism evidence="17 18">
    <name type="scientific">Chara braunii</name>
    <name type="common">Braun's stonewort</name>
    <dbReference type="NCBI Taxonomy" id="69332"/>
    <lineage>
        <taxon>Eukaryota</taxon>
        <taxon>Viridiplantae</taxon>
        <taxon>Streptophyta</taxon>
        <taxon>Charophyceae</taxon>
        <taxon>Charales</taxon>
        <taxon>Characeae</taxon>
        <taxon>Chara</taxon>
    </lineage>
</organism>
<feature type="transmembrane region" description="Helical" evidence="15">
    <location>
        <begin position="200"/>
        <end position="219"/>
    </location>
</feature>
<dbReference type="InterPro" id="IPR002848">
    <property type="entry name" value="Translin_fam"/>
</dbReference>
<dbReference type="InterPro" id="IPR020846">
    <property type="entry name" value="MFS_dom"/>
</dbReference>
<evidence type="ECO:0000256" key="11">
    <source>
        <dbReference type="ARBA" id="ARBA00023136"/>
    </source>
</evidence>
<evidence type="ECO:0000256" key="13">
    <source>
        <dbReference type="ARBA" id="ARBA00024338"/>
    </source>
</evidence>
<evidence type="ECO:0000256" key="9">
    <source>
        <dbReference type="ARBA" id="ARBA00022989"/>
    </source>
</evidence>
<sequence length="1101" mass="120380">MERVTLGFLTCRDTMQSMLKLSCCIFARVRGGLSDPVSRTTLLVHVAAILEAADVVILPAVFFEVRQNIDGISPAKLGTLTFLRCIVQALFSPVAAYVATRHNRINVIIAGIVSWSLATVGVGISQSFLEMAVFRGLNGIGLSLVVPSIQSILADSYAEEKRGWGFGLNATLATLGSIAGSSIATFTAQDTFLGLPCWRLSFFVMAILSCFLALCMGAFGQDPRSVFHMSNDYELFHAPTDMDMETRNQRPPRVMMLVEMPSSQATESGLRLLLSDEQDDHVHLPARPSSIATAGAEDGAGESEAVSRGNQEEGDSSRMLSTSPYTPSSSFTTITTLSTSTSINTPTLQVAPSAQGDGNVNKVWKEVWEVITVPTFMVIIAQGVVGTIPGRAMALNTMYFEMIFSHSQVACLSAIAGLGHALGYLFGGWVCDCMNCWLPDSGRAMCAQFSDGIKAPIFFVILRVLPRNGGGFFWYAILLFLVGVFGSWCGPGVNDPIMAEIVPERLRTTIYAYDRAFEVAIGSVGAPLAGLLAGVFGFDSSKTAQGAGKLAVDINANALSKGLTLSIIVPSVICCAMYSLLYLTYPSDRDRIRSSMRGVQPENLWHQREEDGMVAAKEEHDGKKVGDGGSSILQRHHKVGGECLKEGRGGAGGCPILGQGLYHNARRGGFRSVESKKEEEEGEGDGEEEEGGGEEEEEEEEEDEDEDKDDEEEGDDDDDDDDEEEEEEEEEEEDEEEEDIELLSFLLLYESPTEAAVSGRATLRSRGVSIGGKEACMVSDYHRPFSHPVNKTPSARIVPRVDRPATSSFCSVSDHSASNRSASDRSASDRSASNRLAIDLSGTEARVEMAADASSWPSRSQSPSPSPLPSPTSSAWLIVNQFQELSGMLEESNAIRDKFREIASDMDTAVRQFQSAILPVHYLPAKEVPAAIAKTKENVRALQTMMGRLAATLHDCKGQFYRYHDHWRNQTQTVVFLLAFIHWLETGGLLQHKDVEQQLEVVRNDYFFVDLDDYLIGICGLSNELSRYVVNRVTLGEYEVAERVSKFLNELYTAFRLLNLRNDALRKRFDALKYDLKRVEEVLYDVNIRGLGSKSTTGGGS</sequence>
<reference evidence="17 18" key="1">
    <citation type="journal article" date="2018" name="Cell">
        <title>The Chara Genome: Secondary Complexity and Implications for Plant Terrestrialization.</title>
        <authorList>
            <person name="Nishiyama T."/>
            <person name="Sakayama H."/>
            <person name="Vries J.D."/>
            <person name="Buschmann H."/>
            <person name="Saint-Marcoux D."/>
            <person name="Ullrich K.K."/>
            <person name="Haas F.B."/>
            <person name="Vanderstraeten L."/>
            <person name="Becker D."/>
            <person name="Lang D."/>
            <person name="Vosolsobe S."/>
            <person name="Rombauts S."/>
            <person name="Wilhelmsson P.K.I."/>
            <person name="Janitza P."/>
            <person name="Kern R."/>
            <person name="Heyl A."/>
            <person name="Rumpler F."/>
            <person name="Villalobos L.I.A.C."/>
            <person name="Clay J.M."/>
            <person name="Skokan R."/>
            <person name="Toyoda A."/>
            <person name="Suzuki Y."/>
            <person name="Kagoshima H."/>
            <person name="Schijlen E."/>
            <person name="Tajeshwar N."/>
            <person name="Catarino B."/>
            <person name="Hetherington A.J."/>
            <person name="Saltykova A."/>
            <person name="Bonnot C."/>
            <person name="Breuninger H."/>
            <person name="Symeonidi A."/>
            <person name="Radhakrishnan G.V."/>
            <person name="Van Nieuwerburgh F."/>
            <person name="Deforce D."/>
            <person name="Chang C."/>
            <person name="Karol K.G."/>
            <person name="Hedrich R."/>
            <person name="Ulvskov P."/>
            <person name="Glockner G."/>
            <person name="Delwiche C.F."/>
            <person name="Petrasek J."/>
            <person name="Van de Peer Y."/>
            <person name="Friml J."/>
            <person name="Beilby M."/>
            <person name="Dolan L."/>
            <person name="Kohara Y."/>
            <person name="Sugano S."/>
            <person name="Fujiyama A."/>
            <person name="Delaux P.-M."/>
            <person name="Quint M."/>
            <person name="TheiBen G."/>
            <person name="Hagemann M."/>
            <person name="Harholt J."/>
            <person name="Dunand C."/>
            <person name="Zachgo S."/>
            <person name="Langdale J."/>
            <person name="Maumus F."/>
            <person name="Straeten D.V.D."/>
            <person name="Gould S.B."/>
            <person name="Rensing S.A."/>
        </authorList>
    </citation>
    <scope>NUCLEOTIDE SEQUENCE [LARGE SCALE GENOMIC DNA]</scope>
    <source>
        <strain evidence="17 18">S276</strain>
    </source>
</reference>
<dbReference type="Gene3D" id="1.20.58.190">
    <property type="entry name" value="Translin, domain 1"/>
    <property type="match status" value="1"/>
</dbReference>
<dbReference type="InterPro" id="IPR011701">
    <property type="entry name" value="MFS"/>
</dbReference>
<dbReference type="GO" id="GO:0003697">
    <property type="term" value="F:single-stranded DNA binding"/>
    <property type="evidence" value="ECO:0007669"/>
    <property type="project" value="InterPro"/>
</dbReference>
<dbReference type="InterPro" id="IPR036081">
    <property type="entry name" value="Translin_sf"/>
</dbReference>
<proteinExistence type="inferred from homology"/>
<evidence type="ECO:0000256" key="2">
    <source>
        <dbReference type="ARBA" id="ARBA00004141"/>
    </source>
</evidence>
<dbReference type="Proteomes" id="UP000265515">
    <property type="component" value="Unassembled WGS sequence"/>
</dbReference>
<feature type="domain" description="Major facilitator superfamily (MFS) profile" evidence="16">
    <location>
        <begin position="40"/>
        <end position="589"/>
    </location>
</feature>
<feature type="compositionally biased region" description="Low complexity" evidence="14">
    <location>
        <begin position="854"/>
        <end position="863"/>
    </location>
</feature>
<dbReference type="GO" id="GO:0005634">
    <property type="term" value="C:nucleus"/>
    <property type="evidence" value="ECO:0007669"/>
    <property type="project" value="UniProtKB-SubCell"/>
</dbReference>
<dbReference type="Gene3D" id="1.20.1250.20">
    <property type="entry name" value="MFS general substrate transporter like domains"/>
    <property type="match status" value="2"/>
</dbReference>
<evidence type="ECO:0000256" key="5">
    <source>
        <dbReference type="ARBA" id="ARBA00022448"/>
    </source>
</evidence>
<dbReference type="Gene3D" id="1.20.58.200">
    <property type="entry name" value="Translin, domain 2"/>
    <property type="match status" value="1"/>
</dbReference>
<keyword evidence="7 15" id="KW-0812">Transmembrane</keyword>
<comment type="caution">
    <text evidence="17">The sequence shown here is derived from an EMBL/GenBank/DDBJ whole genome shotgun (WGS) entry which is preliminary data.</text>
</comment>
<dbReference type="GO" id="GO:0003723">
    <property type="term" value="F:RNA binding"/>
    <property type="evidence" value="ECO:0007669"/>
    <property type="project" value="UniProtKB-KW"/>
</dbReference>
<evidence type="ECO:0000256" key="6">
    <source>
        <dbReference type="ARBA" id="ARBA00022490"/>
    </source>
</evidence>
<feature type="transmembrane region" description="Helical" evidence="15">
    <location>
        <begin position="136"/>
        <end position="154"/>
    </location>
</feature>